<gene>
    <name evidence="4" type="ORF">DRE_00429</name>
</gene>
<dbReference type="InterPro" id="IPR010730">
    <property type="entry name" value="HET"/>
</dbReference>
<dbReference type="Pfam" id="PF26639">
    <property type="entry name" value="Het-6_barrel"/>
    <property type="match status" value="1"/>
</dbReference>
<sequence length="2215" mass="250808">MSLAWVFGDKQKEKKHPDPHGPNLDRHIKFDYRHPDFAQSEEEAEQHIRDIQKKLNRLKSNNEILDIDHLLMLVGEGQYSNNSHVFFELIQNAEDTRYEEGPPKISIHYENGYVLFESNEVGFSKANVDSICTATKSSKVGLDGKEGGVIGEKGIGFKSVFRVASTVWISSGHYSFRFDKKERLGTVYPNWDKLPSHIKRREGSTAILMKLSHETKPAEIVHSLKNLDPTIFLFLSKVKGLETSTTTDGEGDHLQPGTGISTWNDSLTAETISSEKCVLSSVSVKKGSEVTEYYAYRYPVTGLPEHELRPGNADITILFPISVKSIQPVKAYAYLPIQDYGFKFTIQSNFILVANRKDIDDNGWNRALIEALPQAILKAVPQFGIQDSDLRYGWPLLLPLEGFKDSVFEHLPHRIKDLFFNQKIVEDANGMMVEPANVTYVPRDYRGADGNPLIPAAHSKRALTSEKYTLRTIKSLNKLGVMVLSDMDFLHDLRYFASSAATEFQAMPDSWHNQVCEVLLTLLEGQKGTKASEYKSKVRQIRLLPLRDGTWISFGDKSTKPFFPPESSKAAVFPKDIRDYVEIRPDITKKSGRGQLFTILNAESPSADTLAWYILYEHKFNTSKIEPSLRPPENAAAHLNFLFHARRRLSDDYIASLLCLTEANEVANLSEVYLPSADKFSATSFPSNPDYCLKFLHSEYLNVLGTEATAIGYNWLRETLGLRTLLRIANPTSNGGYEAHLDLLSLMLTSPMHVLSTLRYHWDYYSAWFETPDPRYNKRAQDAPPNLDEGSRERLRDAVSNMVVTCHGGATAKLKEVYLPLEHLIELSDLASFHPCRQGKKVKACSICETIRLVRQKEKLEESQGVIPLNRFLDVSHAKDHLWDFLQLFGVGVEPDLDLFLSRLKQIQGHNISHLHASKLYSQLGRYLLKPQQDTIRQFFESGAYVYVPYQHGGSTGAWHLFSDCIWHTRFLLNHVPSIGNYYTNQSKLFYTILSPRDVDLKLLKVEASRLSPADGIKHVSTILKTISGCIDHRRGDITTIASDFQDCPMFPVSPDNPTLDRGEYFSGFSSDFTTFRLSTNSRRDQWFISDSMELRKAFQGFVKLSSLPTSFFETTSSTLNSALDLQSRLLSRAVTQDPISAANQRDHIQFSQSLRQKAFYISSLVLHENERLPAIAQLLRARVVECSAIQLSWTLQSGRHRIKSRVESVKSVCCLEGDAIVIYCIPGEVEPGYVPVHLAHQLAKHCNIHRREDETLIYQILTQTNLGRIRENVRARHGESIFSMLEKEFAGVEGGGKDQLKVEPEPDNWLDPPDTETAGEQPMGPKPAEEAEPPSKPKASPHKKIARVEESGDSFPSDQPSLETSDIEVQMKPANLRARSQQPAKLSSIIPRQDRHTDIKEGNFPRSRTTEFLNMNSGVIFRSEPPTFLGEDTQDTRYFGELQVSRFLDSFLGSDVYDPNENWTSPMRSQHGHTSYQSQSPSSSFTIVETNGKLRDLVITKGNVHGSTIEKTCKFHIQVCPTNTGALDPFSLSNVEFEKARRLALDGRGTVNEIYILARVSNVDGDPGIHLYLDPWKLYLEKLLKLGPQTAYQGSTLINTPTILSQESTNKSMAPQTHEIYRNLIVELDEIRLLRLDLTSPGNELRGEFVRVNIESGTPYLAISYCWGRRPDPKTCAYFSTKDGKFPVGDSLAACLRCLKGRKENSLIWADALCINQNNNIEKTRQVRRMGLIYRKANSVMVWMGDERPADNQALEILGRLRQQSAEQAEESSVYQNEVTQIEKFLSREWFTRMWIIQELVLSSKVIIRCGSSQLTWDDFVCGVVECERLLGGNADRGDKKDVQLHGSYRLHALHRARSLYQNAGELFRFLELRKMFFHNRSSRPRDKLFSLFHLAYDLKRGNDDFHPDYDSPDKDVLCRFVEWLASVMPVPNLLYWAGDAKSSEFCSWMPNLMAEKGPEHYTYPQTISSWETTKVRFSAGKLLKLWEATGFNPAPKPSTITLQPTPALNITAVLFDTIQECTSLEVHPTMMYFHRVLAMFRSYIAKLDSYPGLTDNWEDEVLIKTLIGDAPGPLTISASPYFEQPRQETVWPLGFEKEILAIKPNQGAHVYNNQSLESQGVMTQFWATVATFIGKFPRPMVCLTGKGYIGIIPEASAGDNIMIMRDARVPFVIRRDLSGNYKLIGEAYIHGLMYSKESAVFVNSVKSEEITLI</sequence>
<feature type="compositionally biased region" description="Polar residues" evidence="2">
    <location>
        <begin position="1463"/>
        <end position="1475"/>
    </location>
</feature>
<reference evidence="4 5" key="1">
    <citation type="submission" date="2013-05" db="EMBL/GenBank/DDBJ databases">
        <title>Drechslerella stenobrocha genome reveals carnivorous origination and mechanical trapping mechanism of predatory fungi.</title>
        <authorList>
            <person name="Liu X."/>
            <person name="Zhang W."/>
            <person name="Liu K."/>
        </authorList>
    </citation>
    <scope>NUCLEOTIDE SEQUENCE [LARGE SCALE GENOMIC DNA]</scope>
    <source>
        <strain evidence="4 5">248</strain>
    </source>
</reference>
<evidence type="ECO:0000259" key="3">
    <source>
        <dbReference type="Pfam" id="PF06985"/>
    </source>
</evidence>
<dbReference type="Proteomes" id="UP000024837">
    <property type="component" value="Unassembled WGS sequence"/>
</dbReference>
<proteinExistence type="predicted"/>
<feature type="compositionally biased region" description="Basic and acidic residues" evidence="2">
    <location>
        <begin position="9"/>
        <end position="25"/>
    </location>
</feature>
<dbReference type="Pfam" id="PF06985">
    <property type="entry name" value="HET"/>
    <property type="match status" value="1"/>
</dbReference>
<feature type="region of interest" description="Disordered" evidence="2">
    <location>
        <begin position="1"/>
        <end position="25"/>
    </location>
</feature>
<feature type="compositionally biased region" description="Basic and acidic residues" evidence="2">
    <location>
        <begin position="1294"/>
        <end position="1305"/>
    </location>
</feature>
<feature type="domain" description="Heterokaryon incompatibility" evidence="3">
    <location>
        <begin position="1661"/>
        <end position="1800"/>
    </location>
</feature>
<feature type="coiled-coil region" evidence="1">
    <location>
        <begin position="37"/>
        <end position="68"/>
    </location>
</feature>
<evidence type="ECO:0000313" key="5">
    <source>
        <dbReference type="Proteomes" id="UP000024837"/>
    </source>
</evidence>
<keyword evidence="1" id="KW-0175">Coiled coil</keyword>
<evidence type="ECO:0000313" key="4">
    <source>
        <dbReference type="EMBL" id="EWC47461.1"/>
    </source>
</evidence>
<accession>W7HTM7</accession>
<feature type="compositionally biased region" description="Low complexity" evidence="2">
    <location>
        <begin position="1476"/>
        <end position="1485"/>
    </location>
</feature>
<protein>
    <recommendedName>
        <fullName evidence="3">Heterokaryon incompatibility domain-containing protein</fullName>
    </recommendedName>
</protein>
<evidence type="ECO:0000256" key="1">
    <source>
        <dbReference type="SAM" id="Coils"/>
    </source>
</evidence>
<dbReference type="OrthoDB" id="3557394at2759"/>
<keyword evidence="5" id="KW-1185">Reference proteome</keyword>
<dbReference type="Gene3D" id="3.30.565.10">
    <property type="entry name" value="Histidine kinase-like ATPase, C-terminal domain"/>
    <property type="match status" value="1"/>
</dbReference>
<feature type="region of interest" description="Disordered" evidence="2">
    <location>
        <begin position="1463"/>
        <end position="1485"/>
    </location>
</feature>
<dbReference type="SUPFAM" id="SSF55874">
    <property type="entry name" value="ATPase domain of HSP90 chaperone/DNA topoisomerase II/histidine kinase"/>
    <property type="match status" value="1"/>
</dbReference>
<dbReference type="HOGENOM" id="CLU_000570_2_1_1"/>
<evidence type="ECO:0000256" key="2">
    <source>
        <dbReference type="SAM" id="MobiDB-lite"/>
    </source>
</evidence>
<dbReference type="PANTHER" id="PTHR24148:SF73">
    <property type="entry name" value="HET DOMAIN PROTEIN (AFU_ORTHOLOGUE AFUA_8G01020)"/>
    <property type="match status" value="1"/>
</dbReference>
<feature type="region of interest" description="Disordered" evidence="2">
    <location>
        <begin position="1294"/>
        <end position="1366"/>
    </location>
</feature>
<organism evidence="4 5">
    <name type="scientific">Drechslerella stenobrocha 248</name>
    <dbReference type="NCBI Taxonomy" id="1043628"/>
    <lineage>
        <taxon>Eukaryota</taxon>
        <taxon>Fungi</taxon>
        <taxon>Dikarya</taxon>
        <taxon>Ascomycota</taxon>
        <taxon>Pezizomycotina</taxon>
        <taxon>Orbiliomycetes</taxon>
        <taxon>Orbiliales</taxon>
        <taxon>Orbiliaceae</taxon>
        <taxon>Drechslerella</taxon>
    </lineage>
</organism>
<dbReference type="NCBIfam" id="NF047352">
    <property type="entry name" value="P_loop_sacsin"/>
    <property type="match status" value="1"/>
</dbReference>
<dbReference type="InterPro" id="IPR036890">
    <property type="entry name" value="HATPase_C_sf"/>
</dbReference>
<name>W7HTM7_9PEZI</name>
<feature type="compositionally biased region" description="Polar residues" evidence="2">
    <location>
        <begin position="1355"/>
        <end position="1365"/>
    </location>
</feature>
<dbReference type="EMBL" id="KI966410">
    <property type="protein sequence ID" value="EWC47461.1"/>
    <property type="molecule type" value="Genomic_DNA"/>
</dbReference>
<dbReference type="InterPro" id="IPR052895">
    <property type="entry name" value="HetReg/Transcr_Mod"/>
</dbReference>
<dbReference type="PANTHER" id="PTHR24148">
    <property type="entry name" value="ANKYRIN REPEAT DOMAIN-CONTAINING PROTEIN 39 HOMOLOG-RELATED"/>
    <property type="match status" value="1"/>
</dbReference>